<dbReference type="AlphaFoldDB" id="A0AAE1DSZ6"/>
<name>A0AAE1DSZ6_9GAST</name>
<sequence>MMLFNVSHNHACVRSHQKLKLYSMRFPSSHKTYEVWSNARFISVPNRCYMPHTRMRSSTAEMMSSDLRLTLEQGPVTAPVCEAGPGPAGPTTLSLLGRA</sequence>
<protein>
    <submittedName>
        <fullName evidence="2">Uncharacterized protein</fullName>
    </submittedName>
</protein>
<dbReference type="EMBL" id="JAWDGP010002657">
    <property type="protein sequence ID" value="KAK3781185.1"/>
    <property type="molecule type" value="Genomic_DNA"/>
</dbReference>
<evidence type="ECO:0000313" key="3">
    <source>
        <dbReference type="Proteomes" id="UP001283361"/>
    </source>
</evidence>
<keyword evidence="3" id="KW-1185">Reference proteome</keyword>
<gene>
    <name evidence="2" type="ORF">RRG08_020124</name>
</gene>
<proteinExistence type="predicted"/>
<feature type="region of interest" description="Disordered" evidence="1">
    <location>
        <begin position="77"/>
        <end position="99"/>
    </location>
</feature>
<reference evidence="2" key="1">
    <citation type="journal article" date="2023" name="G3 (Bethesda)">
        <title>A reference genome for the long-term kleptoplast-retaining sea slug Elysia crispata morphotype clarki.</title>
        <authorList>
            <person name="Eastman K.E."/>
            <person name="Pendleton A.L."/>
            <person name="Shaikh M.A."/>
            <person name="Suttiyut T."/>
            <person name="Ogas R."/>
            <person name="Tomko P."/>
            <person name="Gavelis G."/>
            <person name="Widhalm J.R."/>
            <person name="Wisecaver J.H."/>
        </authorList>
    </citation>
    <scope>NUCLEOTIDE SEQUENCE</scope>
    <source>
        <strain evidence="2">ECLA1</strain>
    </source>
</reference>
<evidence type="ECO:0000313" key="2">
    <source>
        <dbReference type="EMBL" id="KAK3781185.1"/>
    </source>
</evidence>
<evidence type="ECO:0000256" key="1">
    <source>
        <dbReference type="SAM" id="MobiDB-lite"/>
    </source>
</evidence>
<accession>A0AAE1DSZ6</accession>
<organism evidence="2 3">
    <name type="scientific">Elysia crispata</name>
    <name type="common">lettuce slug</name>
    <dbReference type="NCBI Taxonomy" id="231223"/>
    <lineage>
        <taxon>Eukaryota</taxon>
        <taxon>Metazoa</taxon>
        <taxon>Spiralia</taxon>
        <taxon>Lophotrochozoa</taxon>
        <taxon>Mollusca</taxon>
        <taxon>Gastropoda</taxon>
        <taxon>Heterobranchia</taxon>
        <taxon>Euthyneura</taxon>
        <taxon>Panpulmonata</taxon>
        <taxon>Sacoglossa</taxon>
        <taxon>Placobranchoidea</taxon>
        <taxon>Plakobranchidae</taxon>
        <taxon>Elysia</taxon>
    </lineage>
</organism>
<comment type="caution">
    <text evidence="2">The sequence shown here is derived from an EMBL/GenBank/DDBJ whole genome shotgun (WGS) entry which is preliminary data.</text>
</comment>
<dbReference type="Proteomes" id="UP001283361">
    <property type="component" value="Unassembled WGS sequence"/>
</dbReference>